<evidence type="ECO:0000313" key="3">
    <source>
        <dbReference type="Proteomes" id="UP000000424"/>
    </source>
</evidence>
<keyword evidence="3" id="KW-1185">Reference proteome</keyword>
<dbReference type="RefSeq" id="WP_010892231.1">
    <property type="nucleotide sequence ID" value="NC_005043.1"/>
</dbReference>
<dbReference type="GeneID" id="45050964"/>
<evidence type="ECO:0008006" key="4">
    <source>
        <dbReference type="Google" id="ProtNLM"/>
    </source>
</evidence>
<feature type="transmembrane region" description="Helical" evidence="1">
    <location>
        <begin position="20"/>
        <end position="41"/>
    </location>
</feature>
<protein>
    <recommendedName>
        <fullName evidence="4">POTRA domain-containing protein</fullName>
    </recommendedName>
</protein>
<reference evidence="2" key="1">
    <citation type="submission" date="2002-05" db="EMBL/GenBank/DDBJ databases">
        <title>The genome sequence of Chlamydia pneumoniae TW183 and comparison with other Chlamydia strains based on whole genome sequence analysis.</title>
        <authorList>
            <person name="Geng M.M."/>
            <person name="Schuhmacher A."/>
            <person name="Muehldorfer I."/>
            <person name="Bensch K.W."/>
            <person name="Schaefer K.P."/>
            <person name="Schneider S."/>
            <person name="Pohl T."/>
            <person name="Essig A."/>
            <person name="Marre R."/>
            <person name="Melchers K."/>
        </authorList>
    </citation>
    <scope>NUCLEOTIDE SEQUENCE [LARGE SCALE GENOMIC DNA]</scope>
    <source>
        <strain evidence="2">TW-183</strain>
    </source>
</reference>
<proteinExistence type="predicted"/>
<evidence type="ECO:0000313" key="2">
    <source>
        <dbReference type="EMBL" id="AAP98869.1"/>
    </source>
</evidence>
<dbReference type="EMBL" id="AE009440">
    <property type="protein sequence ID" value="AAP98869.1"/>
    <property type="molecule type" value="Genomic_DNA"/>
</dbReference>
<keyword evidence="1" id="KW-0812">Transmembrane</keyword>
<sequence>MIRRFFKTLFPPGPQYSLCYASILIVLSSLVCVPTFCWLFLPELSLSKFNPSPIRNLFLVSSTLSKVPPTAIAEHLRLSADAPTYLHEFSIKEAESSLHALGIFSSLVIEKSPDNKGITIFYTLQTPIAYVGNRSNTLCNLEGSCFLGQPYFPSLNLPQIFFSQEDLKMQKLPKEKMLFTKILLKELAMESPKIIDLSLSDAYPGEIIVTLSSGSLLRLPIKTLDRALDLYKHMKKSPVIESEKQYVYDLRFPNFLLLKAL</sequence>
<organism evidence="2 3">
    <name type="scientific">Chlamydia pneumoniae</name>
    <name type="common">Chlamydophila pneumoniae</name>
    <dbReference type="NCBI Taxonomy" id="83558"/>
    <lineage>
        <taxon>Bacteria</taxon>
        <taxon>Pseudomonadati</taxon>
        <taxon>Chlamydiota</taxon>
        <taxon>Chlamydiia</taxon>
        <taxon>Chlamydiales</taxon>
        <taxon>Chlamydiaceae</taxon>
        <taxon>Chlamydia/Chlamydophila group</taxon>
        <taxon>Chlamydia</taxon>
    </lineage>
</organism>
<name>A0ABM5LDF6_CHLPN</name>
<evidence type="ECO:0000256" key="1">
    <source>
        <dbReference type="SAM" id="Phobius"/>
    </source>
</evidence>
<keyword evidence="1" id="KW-0472">Membrane</keyword>
<dbReference type="Proteomes" id="UP000000424">
    <property type="component" value="Chromosome"/>
</dbReference>
<accession>A0ABM5LDF6</accession>
<keyword evidence="1" id="KW-1133">Transmembrane helix</keyword>
<gene>
    <name evidence="2" type="ordered locus">CpB0940</name>
</gene>